<name>A0A024WNF4_PLAFA</name>
<organism evidence="1 2">
    <name type="scientific">Plasmodium falciparum MaliPS096_E11</name>
    <dbReference type="NCBI Taxonomy" id="1036727"/>
    <lineage>
        <taxon>Eukaryota</taxon>
        <taxon>Sar</taxon>
        <taxon>Alveolata</taxon>
        <taxon>Apicomplexa</taxon>
        <taxon>Aconoidasida</taxon>
        <taxon>Haemosporida</taxon>
        <taxon>Plasmodiidae</taxon>
        <taxon>Plasmodium</taxon>
        <taxon>Plasmodium (Laverania)</taxon>
    </lineage>
</organism>
<sequence>MYHKRLHKYLTIKYVLTNLNIFLKKPKIIKKKLNIHIKKYKDNLINQKKKRQQRKFNKRDYD</sequence>
<reference evidence="1 2" key="1">
    <citation type="submission" date="2013-02" db="EMBL/GenBank/DDBJ databases">
        <title>The Genome Annotation of Plasmodium falciparum MaliPS096_E11.</title>
        <authorList>
            <consortium name="The Broad Institute Genome Sequencing Platform"/>
            <consortium name="The Broad Institute Genome Sequencing Center for Infectious Disease"/>
            <person name="Neafsey D."/>
            <person name="Hoffman S."/>
            <person name="Volkman S."/>
            <person name="Rosenthal P."/>
            <person name="Walker B."/>
            <person name="Young S.K."/>
            <person name="Zeng Q."/>
            <person name="Gargeya S."/>
            <person name="Fitzgerald M."/>
            <person name="Haas B."/>
            <person name="Abouelleil A."/>
            <person name="Allen A.W."/>
            <person name="Alvarado L."/>
            <person name="Arachchi H.M."/>
            <person name="Berlin A.M."/>
            <person name="Chapman S.B."/>
            <person name="Gainer-Dewar J."/>
            <person name="Goldberg J."/>
            <person name="Griggs A."/>
            <person name="Gujja S."/>
            <person name="Hansen M."/>
            <person name="Howarth C."/>
            <person name="Imamovic A."/>
            <person name="Ireland A."/>
            <person name="Larimer J."/>
            <person name="McCowan C."/>
            <person name="Murphy C."/>
            <person name="Pearson M."/>
            <person name="Poon T.W."/>
            <person name="Priest M."/>
            <person name="Roberts A."/>
            <person name="Saif S."/>
            <person name="Shea T."/>
            <person name="Sisk P."/>
            <person name="Sykes S."/>
            <person name="Wortman J."/>
            <person name="Nusbaum C."/>
            <person name="Birren B."/>
        </authorList>
    </citation>
    <scope>NUCLEOTIDE SEQUENCE [LARGE SCALE GENOMIC DNA]</scope>
    <source>
        <strain evidence="1 2">MaliPS096_E11</strain>
    </source>
</reference>
<evidence type="ECO:0000313" key="2">
    <source>
        <dbReference type="Proteomes" id="UP000030699"/>
    </source>
</evidence>
<gene>
    <name evidence="1" type="ORF">PFMALIP_03250</name>
</gene>
<dbReference type="Proteomes" id="UP000030699">
    <property type="component" value="Unassembled WGS sequence"/>
</dbReference>
<dbReference type="EMBL" id="KI925567">
    <property type="protein sequence ID" value="ETW48712.1"/>
    <property type="molecule type" value="Genomic_DNA"/>
</dbReference>
<dbReference type="AlphaFoldDB" id="A0A024WNF4"/>
<protein>
    <submittedName>
        <fullName evidence="1">Uncharacterized protein</fullName>
    </submittedName>
</protein>
<proteinExistence type="predicted"/>
<reference evidence="1 2" key="2">
    <citation type="submission" date="2013-02" db="EMBL/GenBank/DDBJ databases">
        <title>The Genome Sequence of Plasmodium falciparum MaliPS096_E11.</title>
        <authorList>
            <consortium name="The Broad Institute Genome Sequencing Platform"/>
            <consortium name="The Broad Institute Genome Sequencing Center for Infectious Disease"/>
            <person name="Neafsey D."/>
            <person name="Cheeseman I."/>
            <person name="Volkman S."/>
            <person name="Adams J."/>
            <person name="Walker B."/>
            <person name="Young S.K."/>
            <person name="Zeng Q."/>
            <person name="Gargeya S."/>
            <person name="Fitzgerald M."/>
            <person name="Haas B."/>
            <person name="Abouelleil A."/>
            <person name="Alvarado L."/>
            <person name="Arachchi H.M."/>
            <person name="Berlin A.M."/>
            <person name="Chapman S.B."/>
            <person name="Dewar J."/>
            <person name="Goldberg J."/>
            <person name="Griggs A."/>
            <person name="Gujja S."/>
            <person name="Hansen M."/>
            <person name="Howarth C."/>
            <person name="Imamovic A."/>
            <person name="Larimer J."/>
            <person name="McCowan C."/>
            <person name="Murphy C."/>
            <person name="Neiman D."/>
            <person name="Pearson M."/>
            <person name="Priest M."/>
            <person name="Roberts A."/>
            <person name="Saif S."/>
            <person name="Shea T."/>
            <person name="Sisk P."/>
            <person name="Sykes S."/>
            <person name="Wortman J."/>
            <person name="Nusbaum C."/>
            <person name="Birren B."/>
        </authorList>
    </citation>
    <scope>NUCLEOTIDE SEQUENCE [LARGE SCALE GENOMIC DNA]</scope>
    <source>
        <strain evidence="1 2">MaliPS096_E11</strain>
    </source>
</reference>
<evidence type="ECO:0000313" key="1">
    <source>
        <dbReference type="EMBL" id="ETW48712.1"/>
    </source>
</evidence>
<accession>A0A024WNF4</accession>